<dbReference type="Pfam" id="PF17759">
    <property type="entry name" value="tRNA_synthFbeta"/>
    <property type="match status" value="1"/>
</dbReference>
<keyword evidence="9" id="KW-0547">Nucleotide-binding</keyword>
<dbReference type="PROSITE" id="PS51483">
    <property type="entry name" value="B5"/>
    <property type="match status" value="1"/>
</dbReference>
<gene>
    <name evidence="18" type="ORF">DYB35_001110</name>
    <name evidence="19" type="ORF">DYB37_001296</name>
</gene>
<organism evidence="19 20">
    <name type="scientific">Aphanomyces astaci</name>
    <name type="common">Crayfish plague agent</name>
    <dbReference type="NCBI Taxonomy" id="112090"/>
    <lineage>
        <taxon>Eukaryota</taxon>
        <taxon>Sar</taxon>
        <taxon>Stramenopiles</taxon>
        <taxon>Oomycota</taxon>
        <taxon>Saprolegniomycetes</taxon>
        <taxon>Saprolegniales</taxon>
        <taxon>Verrucalvaceae</taxon>
        <taxon>Aphanomyces</taxon>
    </lineage>
</organism>
<dbReference type="SMART" id="SM00873">
    <property type="entry name" value="B3_4"/>
    <property type="match status" value="1"/>
</dbReference>
<evidence type="ECO:0000256" key="5">
    <source>
        <dbReference type="ARBA" id="ARBA00012814"/>
    </source>
</evidence>
<keyword evidence="10" id="KW-0067">ATP-binding</keyword>
<evidence type="ECO:0000256" key="7">
    <source>
        <dbReference type="ARBA" id="ARBA00022598"/>
    </source>
</evidence>
<evidence type="ECO:0000256" key="15">
    <source>
        <dbReference type="ARBA" id="ARBA00049255"/>
    </source>
</evidence>
<dbReference type="InterPro" id="IPR005147">
    <property type="entry name" value="tRNA_synthase_B5-dom"/>
</dbReference>
<dbReference type="InterPro" id="IPR045864">
    <property type="entry name" value="aa-tRNA-synth_II/BPL/LPL"/>
</dbReference>
<dbReference type="Proteomes" id="UP000285712">
    <property type="component" value="Unassembled WGS sequence"/>
</dbReference>
<dbReference type="GO" id="GO:0009328">
    <property type="term" value="C:phenylalanine-tRNA ligase complex"/>
    <property type="evidence" value="ECO:0007669"/>
    <property type="project" value="TreeGrafter"/>
</dbReference>
<evidence type="ECO:0000313" key="19">
    <source>
        <dbReference type="EMBL" id="RHZ08364.1"/>
    </source>
</evidence>
<dbReference type="PANTHER" id="PTHR10947">
    <property type="entry name" value="PHENYLALANYL-TRNA SYNTHETASE BETA CHAIN AND LEUCINE-RICH REPEAT-CONTAINING PROTEIN 47"/>
    <property type="match status" value="1"/>
</dbReference>
<evidence type="ECO:0000313" key="20">
    <source>
        <dbReference type="Proteomes" id="UP000285430"/>
    </source>
</evidence>
<dbReference type="FunFam" id="3.30.56.10:FF:000005">
    <property type="entry name" value="Phenylalanine--tRNA ligase beta subunit"/>
    <property type="match status" value="1"/>
</dbReference>
<dbReference type="Gene3D" id="3.30.56.10">
    <property type="match status" value="2"/>
</dbReference>
<evidence type="ECO:0000256" key="6">
    <source>
        <dbReference type="ARBA" id="ARBA00022490"/>
    </source>
</evidence>
<evidence type="ECO:0000256" key="1">
    <source>
        <dbReference type="ARBA" id="ARBA00001946"/>
    </source>
</evidence>
<dbReference type="FunFam" id="3.50.40.10:FF:000002">
    <property type="entry name" value="phenylalanine--tRNA ligase beta subunit"/>
    <property type="match status" value="1"/>
</dbReference>
<evidence type="ECO:0000256" key="8">
    <source>
        <dbReference type="ARBA" id="ARBA00022723"/>
    </source>
</evidence>
<dbReference type="InterPro" id="IPR045060">
    <property type="entry name" value="Phe-tRNA-ligase_IIc_bsu"/>
</dbReference>
<dbReference type="VEuPathDB" id="FungiDB:H257_05892"/>
<keyword evidence="11" id="KW-0460">Magnesium</keyword>
<dbReference type="NCBIfam" id="TIGR00471">
    <property type="entry name" value="pheT_arch"/>
    <property type="match status" value="1"/>
</dbReference>
<feature type="domain" description="B5" evidence="17">
    <location>
        <begin position="309"/>
        <end position="391"/>
    </location>
</feature>
<proteinExistence type="inferred from homology"/>
<dbReference type="GO" id="GO:0000287">
    <property type="term" value="F:magnesium ion binding"/>
    <property type="evidence" value="ECO:0007669"/>
    <property type="project" value="InterPro"/>
</dbReference>
<keyword evidence="7" id="KW-0436">Ligase</keyword>
<dbReference type="EC" id="6.1.1.20" evidence="5"/>
<dbReference type="VEuPathDB" id="FungiDB:H257_05893"/>
<dbReference type="GO" id="GO:0004826">
    <property type="term" value="F:phenylalanine-tRNA ligase activity"/>
    <property type="evidence" value="ECO:0007669"/>
    <property type="project" value="UniProtKB-EC"/>
</dbReference>
<dbReference type="InterPro" id="IPR020825">
    <property type="entry name" value="Phe-tRNA_synthase-like_B3/B4"/>
</dbReference>
<feature type="region of interest" description="Disordered" evidence="16">
    <location>
        <begin position="763"/>
        <end position="785"/>
    </location>
</feature>
<dbReference type="Pfam" id="PF18262">
    <property type="entry name" value="PhetRS_B1"/>
    <property type="match status" value="1"/>
</dbReference>
<dbReference type="InterPro" id="IPR005146">
    <property type="entry name" value="B3/B4_tRNA-bd"/>
</dbReference>
<keyword evidence="12" id="KW-0648">Protein biosynthesis</keyword>
<evidence type="ECO:0000256" key="14">
    <source>
        <dbReference type="ARBA" id="ARBA00033189"/>
    </source>
</evidence>
<dbReference type="FunFam" id="3.30.930.10:FF:000059">
    <property type="entry name" value="phenylalanine--tRNA ligase beta subunit"/>
    <property type="match status" value="1"/>
</dbReference>
<evidence type="ECO:0000256" key="11">
    <source>
        <dbReference type="ARBA" id="ARBA00022842"/>
    </source>
</evidence>
<evidence type="ECO:0000259" key="17">
    <source>
        <dbReference type="PROSITE" id="PS51483"/>
    </source>
</evidence>
<comment type="cofactor">
    <cofactor evidence="1">
        <name>Mg(2+)</name>
        <dbReference type="ChEBI" id="CHEBI:18420"/>
    </cofactor>
</comment>
<evidence type="ECO:0000256" key="16">
    <source>
        <dbReference type="SAM" id="MobiDB-lite"/>
    </source>
</evidence>
<evidence type="ECO:0000313" key="21">
    <source>
        <dbReference type="Proteomes" id="UP000285712"/>
    </source>
</evidence>
<dbReference type="InterPro" id="IPR041616">
    <property type="entry name" value="PheRS_beta_core"/>
</dbReference>
<evidence type="ECO:0000256" key="4">
    <source>
        <dbReference type="ARBA" id="ARBA00011209"/>
    </source>
</evidence>
<dbReference type="Pfam" id="PF03483">
    <property type="entry name" value="B3_4"/>
    <property type="match status" value="1"/>
</dbReference>
<dbReference type="InterPro" id="IPR004531">
    <property type="entry name" value="Phe-tRNA-synth_IIc_bsu_arc_euk"/>
</dbReference>
<evidence type="ECO:0000256" key="9">
    <source>
        <dbReference type="ARBA" id="ARBA00022741"/>
    </source>
</evidence>
<dbReference type="CDD" id="cd00769">
    <property type="entry name" value="PheRS_beta_core"/>
    <property type="match status" value="1"/>
</dbReference>
<comment type="subunit">
    <text evidence="4">Tetramer of two alpha and two beta subunits.</text>
</comment>
<name>A0A3R6X2Z2_APHAT</name>
<evidence type="ECO:0000256" key="10">
    <source>
        <dbReference type="ARBA" id="ARBA00022840"/>
    </source>
</evidence>
<dbReference type="SUPFAM" id="SSF55681">
    <property type="entry name" value="Class II aaRS and biotin synthetases"/>
    <property type="match status" value="1"/>
</dbReference>
<dbReference type="PANTHER" id="PTHR10947:SF0">
    <property type="entry name" value="PHENYLALANINE--TRNA LIGASE BETA SUBUNIT"/>
    <property type="match status" value="1"/>
</dbReference>
<evidence type="ECO:0000256" key="13">
    <source>
        <dbReference type="ARBA" id="ARBA00023146"/>
    </source>
</evidence>
<dbReference type="EMBL" id="QUTH01005986">
    <property type="protein sequence ID" value="RHZ08364.1"/>
    <property type="molecule type" value="Genomic_DNA"/>
</dbReference>
<dbReference type="EMBL" id="QUTG01003253">
    <property type="protein sequence ID" value="RHY92412.1"/>
    <property type="molecule type" value="Genomic_DNA"/>
</dbReference>
<dbReference type="GO" id="GO:0003723">
    <property type="term" value="F:RNA binding"/>
    <property type="evidence" value="ECO:0007669"/>
    <property type="project" value="InterPro"/>
</dbReference>
<dbReference type="Gene3D" id="3.30.930.10">
    <property type="entry name" value="Bira Bifunctional Protein, Domain 2"/>
    <property type="match status" value="1"/>
</dbReference>
<evidence type="ECO:0000313" key="18">
    <source>
        <dbReference type="EMBL" id="RHY92412.1"/>
    </source>
</evidence>
<dbReference type="SUPFAM" id="SSF46955">
    <property type="entry name" value="Putative DNA-binding domain"/>
    <property type="match status" value="2"/>
</dbReference>
<dbReference type="Proteomes" id="UP000285430">
    <property type="component" value="Unassembled WGS sequence"/>
</dbReference>
<evidence type="ECO:0000256" key="2">
    <source>
        <dbReference type="ARBA" id="ARBA00004496"/>
    </source>
</evidence>
<protein>
    <recommendedName>
        <fullName evidence="5">phenylalanine--tRNA ligase</fullName>
        <ecNumber evidence="5">6.1.1.20</ecNumber>
    </recommendedName>
    <alternativeName>
        <fullName evidence="14">Phenylalanyl-tRNA synthetase beta subunit</fullName>
    </alternativeName>
</protein>
<reference evidence="20 21" key="1">
    <citation type="submission" date="2018-08" db="EMBL/GenBank/DDBJ databases">
        <title>Aphanomyces genome sequencing and annotation.</title>
        <authorList>
            <person name="Minardi D."/>
            <person name="Oidtmann B."/>
            <person name="Van Der Giezen M."/>
            <person name="Studholme D.J."/>
        </authorList>
    </citation>
    <scope>NUCLEOTIDE SEQUENCE [LARGE SCALE GENOMIC DNA]</scope>
    <source>
        <strain evidence="19 20">Da</strain>
        <strain evidence="18 21">Sv</strain>
    </source>
</reference>
<evidence type="ECO:0000256" key="12">
    <source>
        <dbReference type="ARBA" id="ARBA00022917"/>
    </source>
</evidence>
<comment type="catalytic activity">
    <reaction evidence="15">
        <text>tRNA(Phe) + L-phenylalanine + ATP = L-phenylalanyl-tRNA(Phe) + AMP + diphosphate + H(+)</text>
        <dbReference type="Rhea" id="RHEA:19413"/>
        <dbReference type="Rhea" id="RHEA-COMP:9668"/>
        <dbReference type="Rhea" id="RHEA-COMP:9699"/>
        <dbReference type="ChEBI" id="CHEBI:15378"/>
        <dbReference type="ChEBI" id="CHEBI:30616"/>
        <dbReference type="ChEBI" id="CHEBI:33019"/>
        <dbReference type="ChEBI" id="CHEBI:58095"/>
        <dbReference type="ChEBI" id="CHEBI:78442"/>
        <dbReference type="ChEBI" id="CHEBI:78531"/>
        <dbReference type="ChEBI" id="CHEBI:456215"/>
        <dbReference type="EC" id="6.1.1.20"/>
    </reaction>
</comment>
<keyword evidence="8" id="KW-0479">Metal-binding</keyword>
<dbReference type="Gene3D" id="3.50.40.10">
    <property type="entry name" value="Phenylalanyl-trna Synthetase, Chain B, domain 3"/>
    <property type="match status" value="1"/>
</dbReference>
<dbReference type="GO" id="GO:0005524">
    <property type="term" value="F:ATP binding"/>
    <property type="evidence" value="ECO:0007669"/>
    <property type="project" value="UniProtKB-KW"/>
</dbReference>
<keyword evidence="13" id="KW-0030">Aminoacyl-tRNA synthetase</keyword>
<dbReference type="Pfam" id="PF03484">
    <property type="entry name" value="B5"/>
    <property type="match status" value="1"/>
</dbReference>
<dbReference type="InterPro" id="IPR009061">
    <property type="entry name" value="DNA-bd_dom_put_sf"/>
</dbReference>
<accession>A0A3R6X2Z2</accession>
<comment type="similarity">
    <text evidence="3">Belongs to the phenylalanyl-tRNA synthetase beta subunit family. Type 2 subfamily.</text>
</comment>
<dbReference type="AlphaFoldDB" id="A0A3R6X2Z2"/>
<keyword evidence="6" id="KW-0963">Cytoplasm</keyword>
<dbReference type="GO" id="GO:0006432">
    <property type="term" value="P:phenylalanyl-tRNA aminoacylation"/>
    <property type="evidence" value="ECO:0007669"/>
    <property type="project" value="InterPro"/>
</dbReference>
<dbReference type="SMART" id="SM00874">
    <property type="entry name" value="B5"/>
    <property type="match status" value="1"/>
</dbReference>
<comment type="subcellular location">
    <subcellularLocation>
        <location evidence="2">Cytoplasm</location>
    </subcellularLocation>
</comment>
<evidence type="ECO:0000256" key="3">
    <source>
        <dbReference type="ARBA" id="ARBA00007438"/>
    </source>
</evidence>
<comment type="caution">
    <text evidence="19">The sequence shown here is derived from an EMBL/GenBank/DDBJ whole genome shotgun (WGS) entry which is preliminary data.</text>
</comment>
<sequence length="870" mass="96615">MPTVGVKRDELFAAIGQTFTDEEFDHLCFEFGIELDDITSERQIKQKEQGVNAAIGADDTVIYKIDVPANRYDLLCVEGIARALRVFMKKELPPVFQVVAAKNHAVHRLTVKHGHGLETSRPYVVSCVLRGVTFTQPRYDSFIDLQDKLHQNICRRRTLVAIGTHDLDTIEGPFTYEAQVPTDISFVPLSQSREFNAKELLDHYRTSPDAKHLKPYTDIIYDLPAYPVIRDSNGTVLSLPPIINSEHSKIKLSTRNVFVECTATDITKANVVLNTVIAMFSQYCDAPFTVEPVEITYDRDGHREVTPDLSNRQVVTKVDDIHSMLFGKRPVIDLDVQRICDLCVKMQLAATYLPAIHSIEVQVPPTRSDILHAVDVMEDVGIAYGFDNIPMTFPPTLTVGGGQPLNNLGDHLRNEISRAGYLELLTHGLCSHDENFKLLNRPDDGTSAVVLSNPATIEFEVVRTTMIPGVLKTVQNNKGLSFKDGLKLFEISDVVVLDPAGSDVGAANIRRLCALYTGQTDGFEVIHGLVDRVMQLVGVPCVLDPHHSPTNYYAIVPSASTWLFLYKMRRNVNTDNTPRLFMAVDPTFFEGRCADIVWHRDGAATKLGTFGVLHPQVLHNYELLYPASVVEMDIQPLVLVKMSEKTKKGGGESWVQGDALDRELASLKQTISLCNPIFQGHVNDWCALNQAIVDTEKALFAAPAKPSRASKKVKLVELDRSFNTTPLAKDKDIAMYCIQTISSTSIFQNNINSSVYRLLAQTHGPPAASSGGGSRGNNPDDGRGVDVYVPSAAVSKPVPKAKRMHMDGILHGLPVASNYKLTTTTTDHFAYDAEMSTMNRDKDTSHFRKRDSYSEYVEARARFSKMHSVT</sequence>
<dbReference type="InterPro" id="IPR040659">
    <property type="entry name" value="PhetRS_B1"/>
</dbReference>
<dbReference type="SUPFAM" id="SSF56037">
    <property type="entry name" value="PheT/TilS domain"/>
    <property type="match status" value="1"/>
</dbReference>